<organism evidence="2 3">
    <name type="scientific">Streptococcus sobrinus W1703</name>
    <dbReference type="NCBI Taxonomy" id="1227275"/>
    <lineage>
        <taxon>Bacteria</taxon>
        <taxon>Bacillati</taxon>
        <taxon>Bacillota</taxon>
        <taxon>Bacilli</taxon>
        <taxon>Lactobacillales</taxon>
        <taxon>Streptococcaceae</taxon>
        <taxon>Streptococcus</taxon>
    </lineage>
</organism>
<dbReference type="Proteomes" id="UP000016617">
    <property type="component" value="Unassembled WGS sequence"/>
</dbReference>
<name>U2J1P6_9STRE</name>
<dbReference type="HOGENOM" id="CLU_2994881_0_0_9"/>
<accession>U2J1P6</accession>
<protein>
    <submittedName>
        <fullName evidence="2">Uncharacterized protein</fullName>
    </submittedName>
</protein>
<reference evidence="2 3" key="1">
    <citation type="submission" date="2013-06" db="EMBL/GenBank/DDBJ databases">
        <authorList>
            <person name="Weinstock G."/>
            <person name="Sodergren E."/>
            <person name="Lobos E.A."/>
            <person name="Fulton L."/>
            <person name="Fulton R."/>
            <person name="Courtney L."/>
            <person name="Fronick C."/>
            <person name="O'Laughlin M."/>
            <person name="Godfrey J."/>
            <person name="Wilson R.M."/>
            <person name="Miner T."/>
            <person name="Farmer C."/>
            <person name="Delehaunty K."/>
            <person name="Cordes M."/>
            <person name="Minx P."/>
            <person name="Tomlinson C."/>
            <person name="Chen J."/>
            <person name="Wollam A."/>
            <person name="Pepin K.H."/>
            <person name="Bhonagiri V."/>
            <person name="Zhang X."/>
            <person name="Warren W."/>
            <person name="Mitreva M."/>
            <person name="Mardis E.R."/>
            <person name="Wilson R.K."/>
        </authorList>
    </citation>
    <scope>NUCLEOTIDE SEQUENCE [LARGE SCALE GENOMIC DNA]</scope>
    <source>
        <strain evidence="2 3">W1703</strain>
    </source>
</reference>
<keyword evidence="1" id="KW-1133">Transmembrane helix</keyword>
<evidence type="ECO:0000313" key="2">
    <source>
        <dbReference type="EMBL" id="ERJ73972.1"/>
    </source>
</evidence>
<feature type="transmembrane region" description="Helical" evidence="1">
    <location>
        <begin position="21"/>
        <end position="41"/>
    </location>
</feature>
<sequence length="57" mass="6715">MSSSRRSRSKRPPEASQLLLIFYYFLADFSHFHIFSPIFGFRPDSLDRARQSSFILS</sequence>
<proteinExistence type="predicted"/>
<dbReference type="AlphaFoldDB" id="U2J1P6"/>
<keyword evidence="1" id="KW-0812">Transmembrane</keyword>
<keyword evidence="1" id="KW-0472">Membrane</keyword>
<comment type="caution">
    <text evidence="2">The sequence shown here is derived from an EMBL/GenBank/DDBJ whole genome shotgun (WGS) entry which is preliminary data.</text>
</comment>
<gene>
    <name evidence="2" type="ORF">HMPREF1557_01960</name>
</gene>
<evidence type="ECO:0000256" key="1">
    <source>
        <dbReference type="SAM" id="Phobius"/>
    </source>
</evidence>
<dbReference type="EMBL" id="AWVA01000117">
    <property type="protein sequence ID" value="ERJ73972.1"/>
    <property type="molecule type" value="Genomic_DNA"/>
</dbReference>
<evidence type="ECO:0000313" key="3">
    <source>
        <dbReference type="Proteomes" id="UP000016617"/>
    </source>
</evidence>